<keyword evidence="10 23" id="KW-0812">Transmembrane</keyword>
<evidence type="ECO:0000256" key="18">
    <source>
        <dbReference type="ARBA" id="ARBA00022991"/>
    </source>
</evidence>
<evidence type="ECO:0000256" key="8">
    <source>
        <dbReference type="ARBA" id="ARBA00022614"/>
    </source>
</evidence>
<keyword evidence="18" id="KW-0157">Chromophore</keyword>
<comment type="caution">
    <text evidence="25">The sequence shown here is derived from an EMBL/GenBank/DDBJ whole genome shotgun (WGS) entry which is preliminary data.</text>
</comment>
<dbReference type="InterPro" id="IPR011009">
    <property type="entry name" value="Kinase-like_dom_sf"/>
</dbReference>
<evidence type="ECO:0000256" key="17">
    <source>
        <dbReference type="ARBA" id="ARBA00022989"/>
    </source>
</evidence>
<feature type="transmembrane region" description="Helical" evidence="23">
    <location>
        <begin position="615"/>
        <end position="636"/>
    </location>
</feature>
<dbReference type="Pfam" id="PF13855">
    <property type="entry name" value="LRR_8"/>
    <property type="match status" value="1"/>
</dbReference>
<dbReference type="InterPro" id="IPR022796">
    <property type="entry name" value="Chloroa_b-bind"/>
</dbReference>
<keyword evidence="11" id="KW-0479">Metal-binding</keyword>
<organism evidence="25 26">
    <name type="scientific">Malus domestica</name>
    <name type="common">Apple</name>
    <name type="synonym">Pyrus malus</name>
    <dbReference type="NCBI Taxonomy" id="3750"/>
    <lineage>
        <taxon>Eukaryota</taxon>
        <taxon>Viridiplantae</taxon>
        <taxon>Streptophyta</taxon>
        <taxon>Embryophyta</taxon>
        <taxon>Tracheophyta</taxon>
        <taxon>Spermatophyta</taxon>
        <taxon>Magnoliopsida</taxon>
        <taxon>eudicotyledons</taxon>
        <taxon>Gunneridae</taxon>
        <taxon>Pentapetalae</taxon>
        <taxon>rosids</taxon>
        <taxon>fabids</taxon>
        <taxon>Rosales</taxon>
        <taxon>Rosaceae</taxon>
        <taxon>Amygdaloideae</taxon>
        <taxon>Maleae</taxon>
        <taxon>Malus</taxon>
    </lineage>
</organism>
<feature type="compositionally biased region" description="Pro residues" evidence="22">
    <location>
        <begin position="575"/>
        <end position="603"/>
    </location>
</feature>
<dbReference type="Gene3D" id="1.10.3460.10">
    <property type="entry name" value="Chlorophyll a/b binding protein domain"/>
    <property type="match status" value="1"/>
</dbReference>
<evidence type="ECO:0000256" key="16">
    <source>
        <dbReference type="ARBA" id="ARBA00022946"/>
    </source>
</evidence>
<dbReference type="SUPFAM" id="SSF103511">
    <property type="entry name" value="Chlorophyll a-b binding protein"/>
    <property type="match status" value="1"/>
</dbReference>
<dbReference type="FunFam" id="1.10.3460.10:FF:000002">
    <property type="entry name" value="Chlorophyll a-b binding protein, chloroplastic"/>
    <property type="match status" value="1"/>
</dbReference>
<proteinExistence type="inferred from homology"/>
<evidence type="ECO:0000256" key="6">
    <source>
        <dbReference type="ARBA" id="ARBA00022528"/>
    </source>
</evidence>
<keyword evidence="14" id="KW-0603">Photosystem I</keyword>
<dbReference type="InterPro" id="IPR013210">
    <property type="entry name" value="LRR_N_plant-typ"/>
</dbReference>
<keyword evidence="4" id="KW-0148">Chlorophyll</keyword>
<evidence type="ECO:0000256" key="1">
    <source>
        <dbReference type="ARBA" id="ARBA00004191"/>
    </source>
</evidence>
<dbReference type="GO" id="GO:0004672">
    <property type="term" value="F:protein kinase activity"/>
    <property type="evidence" value="ECO:0007669"/>
    <property type="project" value="InterPro"/>
</dbReference>
<evidence type="ECO:0000256" key="3">
    <source>
        <dbReference type="ARBA" id="ARBA00007259"/>
    </source>
</evidence>
<dbReference type="Gene3D" id="3.30.200.20">
    <property type="entry name" value="Phosphorylase Kinase, domain 1"/>
    <property type="match status" value="1"/>
</dbReference>
<comment type="similarity">
    <text evidence="3">Belongs to the light-harvesting chlorophyll a/b-binding (LHC) protein family.</text>
</comment>
<dbReference type="EMBL" id="RDQH01000328">
    <property type="protein sequence ID" value="RXI06193.1"/>
    <property type="molecule type" value="Genomic_DNA"/>
</dbReference>
<dbReference type="GO" id="GO:0005524">
    <property type="term" value="F:ATP binding"/>
    <property type="evidence" value="ECO:0007669"/>
    <property type="project" value="InterPro"/>
</dbReference>
<evidence type="ECO:0000256" key="21">
    <source>
        <dbReference type="ARBA" id="ARBA00038043"/>
    </source>
</evidence>
<evidence type="ECO:0000256" key="20">
    <source>
        <dbReference type="ARBA" id="ARBA00023136"/>
    </source>
</evidence>
<keyword evidence="13" id="KW-0677">Repeat</keyword>
<evidence type="ECO:0000256" key="12">
    <source>
        <dbReference type="ARBA" id="ARBA00022729"/>
    </source>
</evidence>
<keyword evidence="12" id="KW-0732">Signal</keyword>
<evidence type="ECO:0000256" key="15">
    <source>
        <dbReference type="ARBA" id="ARBA00022842"/>
    </source>
</evidence>
<dbReference type="GO" id="GO:0046872">
    <property type="term" value="F:metal ion binding"/>
    <property type="evidence" value="ECO:0007669"/>
    <property type="project" value="UniProtKB-KW"/>
</dbReference>
<dbReference type="Pfam" id="PF00560">
    <property type="entry name" value="LRR_1"/>
    <property type="match status" value="1"/>
</dbReference>
<dbReference type="Pfam" id="PF08263">
    <property type="entry name" value="LRRNT_2"/>
    <property type="match status" value="1"/>
</dbReference>
<dbReference type="GO" id="GO:0016168">
    <property type="term" value="F:chlorophyll binding"/>
    <property type="evidence" value="ECO:0007669"/>
    <property type="project" value="UniProtKB-KW"/>
</dbReference>
<feature type="region of interest" description="Disordered" evidence="22">
    <location>
        <begin position="670"/>
        <end position="713"/>
    </location>
</feature>
<keyword evidence="16" id="KW-0809">Transit peptide</keyword>
<keyword evidence="7" id="KW-0602">Photosynthesis</keyword>
<evidence type="ECO:0000256" key="4">
    <source>
        <dbReference type="ARBA" id="ARBA00022494"/>
    </source>
</evidence>
<keyword evidence="20 23" id="KW-0472">Membrane</keyword>
<dbReference type="Gene3D" id="3.80.10.10">
    <property type="entry name" value="Ribonuclease Inhibitor"/>
    <property type="match status" value="2"/>
</dbReference>
<accession>A0A498KLI1</accession>
<evidence type="ECO:0000256" key="9">
    <source>
        <dbReference type="ARBA" id="ARBA00022640"/>
    </source>
</evidence>
<dbReference type="Pfam" id="PF00069">
    <property type="entry name" value="Pkinase"/>
    <property type="match status" value="1"/>
</dbReference>
<dbReference type="InterPro" id="IPR000719">
    <property type="entry name" value="Prot_kinase_dom"/>
</dbReference>
<dbReference type="GO" id="GO:0009535">
    <property type="term" value="C:chloroplast thylakoid membrane"/>
    <property type="evidence" value="ECO:0007669"/>
    <property type="project" value="UniProtKB-SubCell"/>
</dbReference>
<evidence type="ECO:0000259" key="24">
    <source>
        <dbReference type="PROSITE" id="PS50011"/>
    </source>
</evidence>
<dbReference type="PROSITE" id="PS50011">
    <property type="entry name" value="PROTEIN_KINASE_DOM"/>
    <property type="match status" value="1"/>
</dbReference>
<evidence type="ECO:0000313" key="26">
    <source>
        <dbReference type="Proteomes" id="UP000290289"/>
    </source>
</evidence>
<gene>
    <name evidence="25" type="ORF">DVH24_018235</name>
</gene>
<feature type="region of interest" description="Disordered" evidence="22">
    <location>
        <begin position="567"/>
        <end position="610"/>
    </location>
</feature>
<keyword evidence="26" id="KW-1185">Reference proteome</keyword>
<keyword evidence="17 23" id="KW-1133">Transmembrane helix</keyword>
<evidence type="ECO:0000256" key="23">
    <source>
        <dbReference type="SAM" id="Phobius"/>
    </source>
</evidence>
<evidence type="ECO:0000313" key="25">
    <source>
        <dbReference type="EMBL" id="RXI06193.1"/>
    </source>
</evidence>
<dbReference type="InterPro" id="IPR001611">
    <property type="entry name" value="Leu-rich_rpt"/>
</dbReference>
<dbReference type="InterPro" id="IPR032675">
    <property type="entry name" value="LRR_dom_sf"/>
</dbReference>
<sequence length="1009" mass="111260">MTPQLGGQTILVRGNQAEIYCHLSMALAIASSAISSIIPTREVPWKFSSGKVVTTCLLGRTTAATRLHATKGGVSSVCEPLPPDRPLWFPGSSPPEWLDGSLPGDFGFDPLGLGSDPELLKWNAQAELMHGRWAMLAVAGILIPEWLERLGFIENFSWFEAGEREYFADPTTLFVVQLALMGWVEGRRWADIINPGSVDIEPKFPNKKNPKPDVGYPGGLWFDPMMWGRGSPEPVMVLRTKEIKNGRLAMLAFVGFLFQALYTGKDPIDNLMAHIADPGHCNVFSVTLSLLSIEADEDFLRTPGMKACKHTKLPGIKQQHHPISNSGSFSIRWRRHHIVPLPALQMAAVPSFLFLLIFLSSSPHLSLSLSQEQDALLKLKRSLSPADNPLDNWDPNTSPCNDKWAGIVCNEDVITGLHFANMGLSGNIDVDALKDIPTLRTINLMNNKFSGPIPDFHKLGVLKSLFLAGNDFSGEIPKDYFSHLTSLKKIYLNGNNFTGKIPESLTQLTKLEELHLESNQFTGPIPKLKPGVLNSLDFSNNKLQGPIPETLSKFDSKAFDGNEGLCGGPLKSSCKPPPTPSSPPPKSPSKSPPESPSTSPPSIPKKKEEDRKSKTIIIVISVIVGIMVLLLLFVLLTKKRRKREDDFNVLGKEQIVDGHRNVQEKVVEVHIPSTTNRSVGSTNESNRSVEVNQSNSRKGGGDSKKGSSQGKNGMNELLMVNEEKGTFGLPDLMKAAAEVLGNGGLGSAYKAVMSNGFSVVVKRMREMNRLGRDGFDAEMRRFGRLSHKNILTPLAYHYRREEKLLISEYIRKGSLLYVLHGDRGISYSELNWPTRLKIVQGIACGMGFIHTEFASYDLPHGNLKSSNILLKEDYEPVLNDYALHPLINPSNAAQSMFAFRTPEYIESQQVSPKADVYCLGIVILEILTGKFPSQYLSNGKGGTDVVQWVQSAMADQREQELLDPEIASETDSVDQMLQLLMVGADCTKSEPEQRLDLSEAIRRIEGVQA</sequence>
<reference evidence="25 26" key="1">
    <citation type="submission" date="2018-10" db="EMBL/GenBank/DDBJ databases">
        <title>A high-quality apple genome assembly.</title>
        <authorList>
            <person name="Hu J."/>
        </authorList>
    </citation>
    <scope>NUCLEOTIDE SEQUENCE [LARGE SCALE GENOMIC DNA]</scope>
    <source>
        <strain evidence="26">cv. HFTH1</strain>
        <tissue evidence="25">Young leaf</tissue>
    </source>
</reference>
<protein>
    <recommendedName>
        <fullName evidence="24">Protein kinase domain-containing protein</fullName>
    </recommendedName>
</protein>
<dbReference type="Proteomes" id="UP000290289">
    <property type="component" value="Chromosome 2"/>
</dbReference>
<feature type="transmembrane region" description="Helical" evidence="23">
    <location>
        <begin position="338"/>
        <end position="359"/>
    </location>
</feature>
<evidence type="ECO:0000256" key="14">
    <source>
        <dbReference type="ARBA" id="ARBA00022836"/>
    </source>
</evidence>
<dbReference type="Gene3D" id="1.10.510.10">
    <property type="entry name" value="Transferase(Phosphotransferase) domain 1"/>
    <property type="match status" value="1"/>
</dbReference>
<evidence type="ECO:0000256" key="7">
    <source>
        <dbReference type="ARBA" id="ARBA00022531"/>
    </source>
</evidence>
<evidence type="ECO:0000256" key="10">
    <source>
        <dbReference type="ARBA" id="ARBA00022692"/>
    </source>
</evidence>
<keyword evidence="15" id="KW-0460">Magnesium</keyword>
<dbReference type="GO" id="GO:0009522">
    <property type="term" value="C:photosystem I"/>
    <property type="evidence" value="ECO:0007669"/>
    <property type="project" value="UniProtKB-KW"/>
</dbReference>
<dbReference type="SUPFAM" id="SSF56112">
    <property type="entry name" value="Protein kinase-like (PK-like)"/>
    <property type="match status" value="1"/>
</dbReference>
<evidence type="ECO:0000256" key="13">
    <source>
        <dbReference type="ARBA" id="ARBA00022737"/>
    </source>
</evidence>
<dbReference type="PANTHER" id="PTHR48007">
    <property type="entry name" value="LEUCINE-RICH REPEAT RECEPTOR-LIKE PROTEIN KINASE PXC1"/>
    <property type="match status" value="1"/>
</dbReference>
<dbReference type="GO" id="GO:0009768">
    <property type="term" value="P:photosynthesis, light harvesting in photosystem I"/>
    <property type="evidence" value="ECO:0007669"/>
    <property type="project" value="UniProtKB-ARBA"/>
</dbReference>
<evidence type="ECO:0000256" key="22">
    <source>
        <dbReference type="SAM" id="MobiDB-lite"/>
    </source>
</evidence>
<evidence type="ECO:0000256" key="5">
    <source>
        <dbReference type="ARBA" id="ARBA00022512"/>
    </source>
</evidence>
<keyword evidence="9" id="KW-0934">Plastid</keyword>
<dbReference type="STRING" id="3750.A0A498KLI1"/>
<keyword evidence="19" id="KW-0793">Thylakoid</keyword>
<feature type="domain" description="Protein kinase" evidence="24">
    <location>
        <begin position="734"/>
        <end position="1009"/>
    </location>
</feature>
<keyword evidence="5" id="KW-0134">Cell wall</keyword>
<evidence type="ECO:0000256" key="2">
    <source>
        <dbReference type="ARBA" id="ARBA00004454"/>
    </source>
</evidence>
<keyword evidence="8" id="KW-0433">Leucine-rich repeat</keyword>
<dbReference type="AlphaFoldDB" id="A0A498KLI1"/>
<dbReference type="SUPFAM" id="SSF52058">
    <property type="entry name" value="L domain-like"/>
    <property type="match status" value="1"/>
</dbReference>
<dbReference type="PANTHER" id="PTHR48007:SF29">
    <property type="entry name" value="POLLEN RECEPTOR-LIKE KINASE 3"/>
    <property type="match status" value="1"/>
</dbReference>
<name>A0A498KLI1_MALDO</name>
<keyword evidence="6" id="KW-0150">Chloroplast</keyword>
<evidence type="ECO:0000256" key="11">
    <source>
        <dbReference type="ARBA" id="ARBA00022723"/>
    </source>
</evidence>
<comment type="subcellular location">
    <subcellularLocation>
        <location evidence="2">Plastid</location>
        <location evidence="2">Chloroplast thylakoid membrane</location>
        <topology evidence="2">Multi-pass membrane protein</topology>
    </subcellularLocation>
    <subcellularLocation>
        <location evidence="1">Secreted</location>
        <location evidence="1">Cell wall</location>
    </subcellularLocation>
</comment>
<dbReference type="InterPro" id="IPR046959">
    <property type="entry name" value="PRK1-6/SRF4-like"/>
</dbReference>
<feature type="compositionally biased region" description="Polar residues" evidence="22">
    <location>
        <begin position="672"/>
        <end position="693"/>
    </location>
</feature>
<keyword evidence="5" id="KW-0964">Secreted</keyword>
<dbReference type="FunFam" id="3.80.10.10:FF:000400">
    <property type="entry name" value="Nuclear pore complex protein NUP107"/>
    <property type="match status" value="1"/>
</dbReference>
<evidence type="ECO:0000256" key="19">
    <source>
        <dbReference type="ARBA" id="ARBA00023078"/>
    </source>
</evidence>
<dbReference type="Pfam" id="PF00504">
    <property type="entry name" value="Chloroa_b-bind"/>
    <property type="match status" value="1"/>
</dbReference>
<comment type="similarity">
    <text evidence="21">Belongs to the polygalacturonase-inhibiting protein family.</text>
</comment>